<feature type="domain" description="TonB-dependent receptor plug" evidence="14">
    <location>
        <begin position="47"/>
        <end position="158"/>
    </location>
</feature>
<dbReference type="InterPro" id="IPR039426">
    <property type="entry name" value="TonB-dep_rcpt-like"/>
</dbReference>
<evidence type="ECO:0000256" key="6">
    <source>
        <dbReference type="ARBA" id="ARBA00023077"/>
    </source>
</evidence>
<feature type="signal peptide" evidence="12">
    <location>
        <begin position="1"/>
        <end position="21"/>
    </location>
</feature>
<dbReference type="InterPro" id="IPR036942">
    <property type="entry name" value="Beta-barrel_TonB_sf"/>
</dbReference>
<evidence type="ECO:0000256" key="12">
    <source>
        <dbReference type="SAM" id="SignalP"/>
    </source>
</evidence>
<dbReference type="Pfam" id="PF07715">
    <property type="entry name" value="Plug"/>
    <property type="match status" value="1"/>
</dbReference>
<dbReference type="InterPro" id="IPR000531">
    <property type="entry name" value="Beta-barrel_TonB"/>
</dbReference>
<evidence type="ECO:0000256" key="7">
    <source>
        <dbReference type="ARBA" id="ARBA00023136"/>
    </source>
</evidence>
<dbReference type="RefSeq" id="WP_223911093.1">
    <property type="nucleotide sequence ID" value="NZ_AP024238.1"/>
</dbReference>
<evidence type="ECO:0000256" key="5">
    <source>
        <dbReference type="ARBA" id="ARBA00022692"/>
    </source>
</evidence>
<sequence>MLRLKLFFAFIIGLSVASAKAREVISERDYLDDMPIVLSVSRLPQRLDETPGAVTVLDRGFIRSSGARDVADLLRWVPGFQASTSFEAVAPVASYHGGFDQYSNRMQVQVDGRSVYSPYFIGGVGSGLQTVAMQDIERIEVLRGSNSASYGARAMLGVVNIVTRQPQDTLGSKFSLTRGEGGIFDTQASFGWGLASGAVRLGVDRRADDGLLGANGQNQLNRVNLRADVRTDAGNDWQLRAGMTALTSGKGQFGSIEARSAQLDTSFIQLDWRRNLDMDSDLAVSLSQTQEKYADTISAYNLNYDGVSSNTTLTTTHTFRLGAEKRIVWGGEFRSESIVSKSFYNQDNAMVTEYSRIFGNFEWRLGTDWLLNAGALAEHSSVAGSSVAPRVMINWHFLPGHTLRAGASRAYRPPSTFEKSANLYLMGAPYILASGNVTPESLKVTELGYLVDLPKNGLSGDLRVFREALSGFIRQQNNTPTRDYANDEDFAIQGWEYQLKWRPWSGAQLIINQTYTDNSSMRYGTGTAYAAPKMASSLVWMQKLSCGLDLTLMHQDSGTATLQGSGLGSRVAMTRTDLRLGWPLRWGAHTGELALTLQNLGLPYQDYDPDYLFLKRALITLRLDN</sequence>
<feature type="domain" description="TonB-dependent receptor-like beta-barrel" evidence="13">
    <location>
        <begin position="177"/>
        <end position="600"/>
    </location>
</feature>
<evidence type="ECO:0000259" key="14">
    <source>
        <dbReference type="Pfam" id="PF07715"/>
    </source>
</evidence>
<evidence type="ECO:0000256" key="11">
    <source>
        <dbReference type="RuleBase" id="RU003357"/>
    </source>
</evidence>
<keyword evidence="16" id="KW-1185">Reference proteome</keyword>
<protein>
    <submittedName>
        <fullName evidence="15">Colicin I receptor</fullName>
    </submittedName>
</protein>
<dbReference type="Gene3D" id="2.170.130.10">
    <property type="entry name" value="TonB-dependent receptor, plug domain"/>
    <property type="match status" value="1"/>
</dbReference>
<dbReference type="PROSITE" id="PS52016">
    <property type="entry name" value="TONB_DEPENDENT_REC_3"/>
    <property type="match status" value="1"/>
</dbReference>
<comment type="subcellular location">
    <subcellularLocation>
        <location evidence="1 10">Cell outer membrane</location>
        <topology evidence="1 10">Multi-pass membrane protein</topology>
    </subcellularLocation>
</comment>
<keyword evidence="4 10" id="KW-1134">Transmembrane beta strand</keyword>
<dbReference type="PANTHER" id="PTHR30069">
    <property type="entry name" value="TONB-DEPENDENT OUTER MEMBRANE RECEPTOR"/>
    <property type="match status" value="1"/>
</dbReference>
<keyword evidence="3 10" id="KW-0813">Transport</keyword>
<evidence type="ECO:0000256" key="2">
    <source>
        <dbReference type="ARBA" id="ARBA00009810"/>
    </source>
</evidence>
<keyword evidence="7 10" id="KW-0472">Membrane</keyword>
<dbReference type="InterPro" id="IPR012910">
    <property type="entry name" value="Plug_dom"/>
</dbReference>
<feature type="chain" id="PRO_5045705184" evidence="12">
    <location>
        <begin position="22"/>
        <end position="625"/>
    </location>
</feature>
<keyword evidence="5 10" id="KW-0812">Transmembrane</keyword>
<name>A0ABN6DA70_9BURK</name>
<evidence type="ECO:0000256" key="9">
    <source>
        <dbReference type="ARBA" id="ARBA00023237"/>
    </source>
</evidence>
<dbReference type="SUPFAM" id="SSF56935">
    <property type="entry name" value="Porins"/>
    <property type="match status" value="1"/>
</dbReference>
<evidence type="ECO:0000256" key="3">
    <source>
        <dbReference type="ARBA" id="ARBA00022448"/>
    </source>
</evidence>
<keyword evidence="8 15" id="KW-0675">Receptor</keyword>
<dbReference type="Pfam" id="PF00593">
    <property type="entry name" value="TonB_dep_Rec_b-barrel"/>
    <property type="match status" value="1"/>
</dbReference>
<keyword evidence="9 10" id="KW-0998">Cell outer membrane</keyword>
<evidence type="ECO:0000313" key="16">
    <source>
        <dbReference type="Proteomes" id="UP000824366"/>
    </source>
</evidence>
<comment type="similarity">
    <text evidence="2 10 11">Belongs to the TonB-dependent receptor family.</text>
</comment>
<evidence type="ECO:0000256" key="4">
    <source>
        <dbReference type="ARBA" id="ARBA00022452"/>
    </source>
</evidence>
<organism evidence="15 16">
    <name type="scientific">Rhodoferax lithotrophicus</name>
    <dbReference type="NCBI Taxonomy" id="2798804"/>
    <lineage>
        <taxon>Bacteria</taxon>
        <taxon>Pseudomonadati</taxon>
        <taxon>Pseudomonadota</taxon>
        <taxon>Betaproteobacteria</taxon>
        <taxon>Burkholderiales</taxon>
        <taxon>Comamonadaceae</taxon>
        <taxon>Rhodoferax</taxon>
    </lineage>
</organism>
<dbReference type="PANTHER" id="PTHR30069:SF27">
    <property type="entry name" value="BLL4766 PROTEIN"/>
    <property type="match status" value="1"/>
</dbReference>
<proteinExistence type="inferred from homology"/>
<dbReference type="Proteomes" id="UP000824366">
    <property type="component" value="Chromosome"/>
</dbReference>
<evidence type="ECO:0000313" key="15">
    <source>
        <dbReference type="EMBL" id="BCO26903.1"/>
    </source>
</evidence>
<dbReference type="EMBL" id="AP024238">
    <property type="protein sequence ID" value="BCO26903.1"/>
    <property type="molecule type" value="Genomic_DNA"/>
</dbReference>
<dbReference type="Gene3D" id="2.40.170.20">
    <property type="entry name" value="TonB-dependent receptor, beta-barrel domain"/>
    <property type="match status" value="1"/>
</dbReference>
<reference evidence="15 16" key="1">
    <citation type="journal article" date="2021" name="Microbiol. Spectr.">
        <title>A Single Bacterium Capable of Oxidation and Reduction of Iron at Circumneutral pH.</title>
        <authorList>
            <person name="Kato S."/>
            <person name="Ohkuma M."/>
        </authorList>
    </citation>
    <scope>NUCLEOTIDE SEQUENCE [LARGE SCALE GENOMIC DNA]</scope>
    <source>
        <strain evidence="15 16">MIZ03</strain>
    </source>
</reference>
<gene>
    <name evidence="15" type="ORF">MIZ03_1789</name>
</gene>
<evidence type="ECO:0000259" key="13">
    <source>
        <dbReference type="Pfam" id="PF00593"/>
    </source>
</evidence>
<evidence type="ECO:0000256" key="1">
    <source>
        <dbReference type="ARBA" id="ARBA00004571"/>
    </source>
</evidence>
<keyword evidence="6 11" id="KW-0798">TonB box</keyword>
<evidence type="ECO:0000256" key="10">
    <source>
        <dbReference type="PROSITE-ProRule" id="PRU01360"/>
    </source>
</evidence>
<accession>A0ABN6DA70</accession>
<keyword evidence="12" id="KW-0732">Signal</keyword>
<evidence type="ECO:0000256" key="8">
    <source>
        <dbReference type="ARBA" id="ARBA00023170"/>
    </source>
</evidence>
<dbReference type="InterPro" id="IPR037066">
    <property type="entry name" value="Plug_dom_sf"/>
</dbReference>